<accession>A0A5M9IX12</accession>
<dbReference type="EMBL" id="VTFH01000001">
    <property type="protein sequence ID" value="KAA8560572.1"/>
    <property type="molecule type" value="Genomic_DNA"/>
</dbReference>
<comment type="caution">
    <text evidence="2">The sequence shown here is derived from an EMBL/GenBank/DDBJ whole genome shotgun (WGS) entry which is preliminary data.</text>
</comment>
<dbReference type="AlphaFoldDB" id="A0A5M9IX12"/>
<proteinExistence type="predicted"/>
<organism evidence="2 3">
    <name type="scientific">Pseudomonas extremaustralis</name>
    <dbReference type="NCBI Taxonomy" id="359110"/>
    <lineage>
        <taxon>Bacteria</taxon>
        <taxon>Pseudomonadati</taxon>
        <taxon>Pseudomonadota</taxon>
        <taxon>Gammaproteobacteria</taxon>
        <taxon>Pseudomonadales</taxon>
        <taxon>Pseudomonadaceae</taxon>
        <taxon>Pseudomonas</taxon>
    </lineage>
</organism>
<feature type="region of interest" description="Disordered" evidence="1">
    <location>
        <begin position="42"/>
        <end position="61"/>
    </location>
</feature>
<evidence type="ECO:0000256" key="1">
    <source>
        <dbReference type="SAM" id="MobiDB-lite"/>
    </source>
</evidence>
<evidence type="ECO:0000313" key="2">
    <source>
        <dbReference type="EMBL" id="KAA8560572.1"/>
    </source>
</evidence>
<evidence type="ECO:0000313" key="3">
    <source>
        <dbReference type="Proteomes" id="UP000323425"/>
    </source>
</evidence>
<sequence length="61" mass="6739">MALVQICPRCRNAYRFGEIRGQTCATCMAEINAETRQDDAKTTLADDLVRGTSPNSRDSDT</sequence>
<reference evidence="2 3" key="1">
    <citation type="journal article" date="2018" name="Plant Biotechnol. Rep.">
        <title>Diversity and antifungal activity of endophytic bacteria associated with Panax ginseng seedlings.</title>
        <authorList>
            <person name="Park J.M."/>
            <person name="Hong C.E."/>
            <person name="Jo S.H."/>
        </authorList>
    </citation>
    <scope>NUCLEOTIDE SEQUENCE [LARGE SCALE GENOMIC DNA]</scope>
    <source>
        <strain evidence="2 3">PgKB38</strain>
    </source>
</reference>
<feature type="compositionally biased region" description="Polar residues" evidence="1">
    <location>
        <begin position="52"/>
        <end position="61"/>
    </location>
</feature>
<protein>
    <submittedName>
        <fullName evidence="2">Uncharacterized protein</fullName>
    </submittedName>
</protein>
<dbReference type="Proteomes" id="UP000323425">
    <property type="component" value="Unassembled WGS sequence"/>
</dbReference>
<name>A0A5M9IX12_9PSED</name>
<gene>
    <name evidence="2" type="ORF">FX985_00622</name>
</gene>